<dbReference type="Pfam" id="PF04548">
    <property type="entry name" value="AIG1"/>
    <property type="match status" value="1"/>
</dbReference>
<comment type="caution">
    <text evidence="6">The sequence shown here is derived from an EMBL/GenBank/DDBJ whole genome shotgun (WGS) entry which is preliminary data.</text>
</comment>
<dbReference type="FunFam" id="3.40.50.300:FF:000366">
    <property type="entry name" value="GTPase, IMAP family member 2"/>
    <property type="match status" value="1"/>
</dbReference>
<dbReference type="AlphaFoldDB" id="A0A821Z9Q6"/>
<dbReference type="Gene3D" id="3.40.50.300">
    <property type="entry name" value="P-loop containing nucleotide triphosphate hydrolases"/>
    <property type="match status" value="1"/>
</dbReference>
<sequence length="236" mass="26779">MNPSDQLRIVLIGRTGNGKSATGNTLLLSRNAFHSLQSARSVTTDCVAHTVQRTDDSGRAKSILVVDTPGFFDTDTNITNEIVERKIDSQIFEMTSPGVHAFLIVLRIGRFSPEERNTVDFIRTIFGPNAANYCIVVFTHEDQLEGQPLDDFIASSSALQELVNICGNRKFAINNRLLGEPSERKTQHLLGMIQRMVNVNNGTCYTNAEYERIEQKRRKEEAERKERERKQKEEYE</sequence>
<dbReference type="GO" id="GO:0005525">
    <property type="term" value="F:GTP binding"/>
    <property type="evidence" value="ECO:0007669"/>
    <property type="project" value="UniProtKB-KW"/>
</dbReference>
<dbReference type="InterPro" id="IPR027417">
    <property type="entry name" value="P-loop_NTPase"/>
</dbReference>
<evidence type="ECO:0000256" key="3">
    <source>
        <dbReference type="ARBA" id="ARBA00023134"/>
    </source>
</evidence>
<name>A0A821Z9Q6_9BILA</name>
<evidence type="ECO:0000256" key="2">
    <source>
        <dbReference type="ARBA" id="ARBA00022741"/>
    </source>
</evidence>
<evidence type="ECO:0000256" key="1">
    <source>
        <dbReference type="ARBA" id="ARBA00008535"/>
    </source>
</evidence>
<feature type="domain" description="AIG1-type G" evidence="5">
    <location>
        <begin position="4"/>
        <end position="214"/>
    </location>
</feature>
<dbReference type="InterPro" id="IPR045058">
    <property type="entry name" value="GIMA/IAN/Toc"/>
</dbReference>
<feature type="region of interest" description="Disordered" evidence="4">
    <location>
        <begin position="215"/>
        <end position="236"/>
    </location>
</feature>
<dbReference type="EMBL" id="CAJOBR010028628">
    <property type="protein sequence ID" value="CAF4982224.1"/>
    <property type="molecule type" value="Genomic_DNA"/>
</dbReference>
<dbReference type="PANTHER" id="PTHR10903:SF184">
    <property type="entry name" value="GTP-BINDING PROTEIN A"/>
    <property type="match status" value="1"/>
</dbReference>
<evidence type="ECO:0000313" key="6">
    <source>
        <dbReference type="EMBL" id="CAF4982224.1"/>
    </source>
</evidence>
<dbReference type="Proteomes" id="UP000663848">
    <property type="component" value="Unassembled WGS sequence"/>
</dbReference>
<reference evidence="6" key="1">
    <citation type="submission" date="2021-02" db="EMBL/GenBank/DDBJ databases">
        <authorList>
            <person name="Nowell W R."/>
        </authorList>
    </citation>
    <scope>NUCLEOTIDE SEQUENCE</scope>
</reference>
<keyword evidence="3" id="KW-0342">GTP-binding</keyword>
<evidence type="ECO:0000313" key="7">
    <source>
        <dbReference type="Proteomes" id="UP000663848"/>
    </source>
</evidence>
<evidence type="ECO:0000259" key="5">
    <source>
        <dbReference type="PROSITE" id="PS51720"/>
    </source>
</evidence>
<proteinExistence type="inferred from homology"/>
<organism evidence="6 7">
    <name type="scientific">Rotaria socialis</name>
    <dbReference type="NCBI Taxonomy" id="392032"/>
    <lineage>
        <taxon>Eukaryota</taxon>
        <taxon>Metazoa</taxon>
        <taxon>Spiralia</taxon>
        <taxon>Gnathifera</taxon>
        <taxon>Rotifera</taxon>
        <taxon>Eurotatoria</taxon>
        <taxon>Bdelloidea</taxon>
        <taxon>Philodinida</taxon>
        <taxon>Philodinidae</taxon>
        <taxon>Rotaria</taxon>
    </lineage>
</organism>
<protein>
    <recommendedName>
        <fullName evidence="5">AIG1-type G domain-containing protein</fullName>
    </recommendedName>
</protein>
<dbReference type="SUPFAM" id="SSF52540">
    <property type="entry name" value="P-loop containing nucleoside triphosphate hydrolases"/>
    <property type="match status" value="1"/>
</dbReference>
<comment type="similarity">
    <text evidence="1">Belongs to the TRAFAC class TrmE-Era-EngA-EngB-Septin-like GTPase superfamily. AIG1/Toc34/Toc159-like paraseptin GTPase family. IAN subfamily.</text>
</comment>
<dbReference type="PANTHER" id="PTHR10903">
    <property type="entry name" value="GTPASE, IMAP FAMILY MEMBER-RELATED"/>
    <property type="match status" value="1"/>
</dbReference>
<dbReference type="InterPro" id="IPR006703">
    <property type="entry name" value="G_AIG1"/>
</dbReference>
<gene>
    <name evidence="6" type="ORF">QYT958_LOCUS36275</name>
</gene>
<feature type="non-terminal residue" evidence="6">
    <location>
        <position position="236"/>
    </location>
</feature>
<accession>A0A821Z9Q6</accession>
<evidence type="ECO:0000256" key="4">
    <source>
        <dbReference type="SAM" id="MobiDB-lite"/>
    </source>
</evidence>
<dbReference type="PROSITE" id="PS51720">
    <property type="entry name" value="G_AIG1"/>
    <property type="match status" value="1"/>
</dbReference>
<keyword evidence="2" id="KW-0547">Nucleotide-binding</keyword>